<sequence>MSTGGLETAIRRIELTDDERRTVAHALDGGYYEQPRETTHTDIAAALDSDPMSVAKTLRRVERHALSTLLD</sequence>
<evidence type="ECO:0000313" key="8">
    <source>
        <dbReference type="Proteomes" id="UP000326302"/>
    </source>
</evidence>
<evidence type="ECO:0000313" key="4">
    <source>
        <dbReference type="EMBL" id="KAB7516108.1"/>
    </source>
</evidence>
<proteinExistence type="predicted"/>
<evidence type="ECO:0000313" key="6">
    <source>
        <dbReference type="EMBL" id="KAB7520191.1"/>
    </source>
</evidence>
<feature type="domain" description="HTH bat-type" evidence="3">
    <location>
        <begin position="15"/>
        <end position="63"/>
    </location>
</feature>
<dbReference type="Proteomes" id="UP000326207">
    <property type="component" value="Unassembled WGS sequence"/>
</dbReference>
<organism evidence="5 8">
    <name type="scientific">Halosegnis rubeus</name>
    <dbReference type="NCBI Taxonomy" id="2212850"/>
    <lineage>
        <taxon>Archaea</taxon>
        <taxon>Methanobacteriati</taxon>
        <taxon>Methanobacteriota</taxon>
        <taxon>Stenosarchaea group</taxon>
        <taxon>Halobacteria</taxon>
        <taxon>Halobacteriales</taxon>
        <taxon>Natronomonadaceae</taxon>
        <taxon>Halosegnis</taxon>
    </lineage>
</organism>
<gene>
    <name evidence="4" type="ORF">DM867_02915</name>
    <name evidence="5" type="ORF">DMP03_04730</name>
    <name evidence="6" type="ORF">DP108_02785</name>
</gene>
<evidence type="ECO:0000313" key="7">
    <source>
        <dbReference type="Proteomes" id="UP000326207"/>
    </source>
</evidence>
<keyword evidence="2" id="KW-0804">Transcription</keyword>
<evidence type="ECO:0000313" key="5">
    <source>
        <dbReference type="EMBL" id="KAB7516678.1"/>
    </source>
</evidence>
<dbReference type="RefSeq" id="WP_152119565.1">
    <property type="nucleotide sequence ID" value="NZ_QJOW01000002.1"/>
</dbReference>
<accession>A0A5N5UDE6</accession>
<evidence type="ECO:0000256" key="1">
    <source>
        <dbReference type="ARBA" id="ARBA00023015"/>
    </source>
</evidence>
<evidence type="ECO:0000256" key="2">
    <source>
        <dbReference type="ARBA" id="ARBA00023163"/>
    </source>
</evidence>
<evidence type="ECO:0000259" key="3">
    <source>
        <dbReference type="Pfam" id="PF04967"/>
    </source>
</evidence>
<name>A0A5N5UDE6_9EURY</name>
<dbReference type="Proteomes" id="UP000326865">
    <property type="component" value="Unassembled WGS sequence"/>
</dbReference>
<keyword evidence="1" id="KW-0805">Transcription regulation</keyword>
<protein>
    <recommendedName>
        <fullName evidence="3">HTH bat-type domain-containing protein</fullName>
    </recommendedName>
</protein>
<accession>A0A5N5UMP7</accession>
<evidence type="ECO:0000313" key="9">
    <source>
        <dbReference type="Proteomes" id="UP000326865"/>
    </source>
</evidence>
<dbReference type="Pfam" id="PF04967">
    <property type="entry name" value="HTH_10"/>
    <property type="match status" value="1"/>
</dbReference>
<dbReference type="Proteomes" id="UP000326302">
    <property type="component" value="Unassembled WGS sequence"/>
</dbReference>
<dbReference type="EMBL" id="QJOW01000002">
    <property type="protein sequence ID" value="KAB7516678.1"/>
    <property type="molecule type" value="Genomic_DNA"/>
</dbReference>
<dbReference type="EMBL" id="QMDY01000001">
    <property type="protein sequence ID" value="KAB7520191.1"/>
    <property type="molecule type" value="Genomic_DNA"/>
</dbReference>
<reference evidence="7 8" key="1">
    <citation type="submission" date="2019-10" db="EMBL/GenBank/DDBJ databases">
        <title>Unraveling microbial dark matter from salterns through culturing: the case of the genus Halosegnis.</title>
        <authorList>
            <person name="Duran-Viseras A."/>
            <person name="Andrei A.-S."/>
            <person name="Vera-Gargallo B."/>
            <person name="Ghai R."/>
            <person name="Sanchez-Porro C."/>
            <person name="Ventosa A."/>
        </authorList>
    </citation>
    <scope>NUCLEOTIDE SEQUENCE [LARGE SCALE GENOMIC DNA]</scope>
    <source>
        <strain evidence="5 8">F17-44</strain>
        <strain evidence="4 9">F18-79</strain>
        <strain evidence="6 7">F19-13</strain>
    </source>
</reference>
<dbReference type="InterPro" id="IPR007050">
    <property type="entry name" value="HTH_bacterioopsin"/>
</dbReference>
<accession>A0A5N5UBX4</accession>
<dbReference type="OrthoDB" id="27447at2157"/>
<dbReference type="AlphaFoldDB" id="A0A5N5UDE6"/>
<keyword evidence="9" id="KW-1185">Reference proteome</keyword>
<dbReference type="EMBL" id="QKKZ01000001">
    <property type="protein sequence ID" value="KAB7516108.1"/>
    <property type="molecule type" value="Genomic_DNA"/>
</dbReference>
<comment type="caution">
    <text evidence="5">The sequence shown here is derived from an EMBL/GenBank/DDBJ whole genome shotgun (WGS) entry which is preliminary data.</text>
</comment>